<dbReference type="Proteomes" id="UP000036700">
    <property type="component" value="Chromosome"/>
</dbReference>
<protein>
    <recommendedName>
        <fullName evidence="3">Cysteine-rich CWC family protein</fullName>
    </recommendedName>
</protein>
<dbReference type="RefSeq" id="WP_062551243.1">
    <property type="nucleotide sequence ID" value="NZ_CP011568.3"/>
</dbReference>
<dbReference type="EMBL" id="CP011568">
    <property type="protein sequence ID" value="AKJ69525.2"/>
    <property type="molecule type" value="Genomic_DNA"/>
</dbReference>
<evidence type="ECO:0008006" key="3">
    <source>
        <dbReference type="Google" id="ProtNLM"/>
    </source>
</evidence>
<sequence>MPRATQGNRDGMATPADCPRCGAPVSCGHAQGAARCWCYTAPHLPREQLGEYDRCLCPACLSAAQATAAIRNGR</sequence>
<evidence type="ECO:0000313" key="2">
    <source>
        <dbReference type="Proteomes" id="UP000036700"/>
    </source>
</evidence>
<keyword evidence="2" id="KW-1185">Reference proteome</keyword>
<dbReference type="Pfam" id="PF14375">
    <property type="entry name" value="Cys_rich_CWC"/>
    <property type="match status" value="1"/>
</dbReference>
<organism evidence="1 2">
    <name type="scientific">Pandoraea thiooxydans</name>
    <dbReference type="NCBI Taxonomy" id="445709"/>
    <lineage>
        <taxon>Bacteria</taxon>
        <taxon>Pseudomonadati</taxon>
        <taxon>Pseudomonadota</taxon>
        <taxon>Betaproteobacteria</taxon>
        <taxon>Burkholderiales</taxon>
        <taxon>Burkholderiaceae</taxon>
        <taxon>Pandoraea</taxon>
    </lineage>
</organism>
<dbReference type="KEGG" id="ptx:ABW99_16205"/>
<dbReference type="InterPro" id="IPR032720">
    <property type="entry name" value="Cys_rich_CWC"/>
</dbReference>
<proteinExistence type="predicted"/>
<dbReference type="AlphaFoldDB" id="A0A0G3ERE6"/>
<name>A0A0G3ERE6_9BURK</name>
<evidence type="ECO:0000313" key="1">
    <source>
        <dbReference type="EMBL" id="AKJ69525.2"/>
    </source>
</evidence>
<accession>A0A0G3ERE6</accession>
<reference evidence="2" key="1">
    <citation type="submission" date="2015-06" db="EMBL/GenBank/DDBJ databases">
        <authorList>
            <person name="Lim Y.L."/>
            <person name="Ee R."/>
            <person name="Yong D."/>
            <person name="How K.Y."/>
            <person name="Yin W.F."/>
            <person name="Chan K.G."/>
        </authorList>
    </citation>
    <scope>NUCLEOTIDE SEQUENCE [LARGE SCALE GENOMIC DNA]</scope>
    <source>
        <strain evidence="2">DSM 25325</strain>
    </source>
</reference>
<gene>
    <name evidence="1" type="ORF">ABW99_16205</name>
</gene>
<dbReference type="STRING" id="445709.ABW99_16205"/>